<keyword evidence="1" id="KW-0812">Transmembrane</keyword>
<evidence type="ECO:0000313" key="3">
    <source>
        <dbReference type="Proteomes" id="UP000006072"/>
    </source>
</evidence>
<evidence type="ECO:0000313" key="2">
    <source>
        <dbReference type="EMBL" id="EJZ06959.1"/>
    </source>
</evidence>
<feature type="transmembrane region" description="Helical" evidence="1">
    <location>
        <begin position="70"/>
        <end position="88"/>
    </location>
</feature>
<evidence type="ECO:0000256" key="1">
    <source>
        <dbReference type="SAM" id="Phobius"/>
    </source>
</evidence>
<dbReference type="PATRIC" id="fig|1194972.3.peg.3996"/>
<gene>
    <name evidence="2" type="ORF">MVAC_20063</name>
</gene>
<evidence type="ECO:0008006" key="4">
    <source>
        <dbReference type="Google" id="ProtNLM"/>
    </source>
</evidence>
<feature type="transmembrane region" description="Helical" evidence="1">
    <location>
        <begin position="197"/>
        <end position="221"/>
    </location>
</feature>
<keyword evidence="1" id="KW-1133">Transmembrane helix</keyword>
<sequence>MRLLAWSVFGIGCLLTAHWIQPEHRLLFVMPADPVGWAALLCGVTGLSLVPGLWLSALVARTGAGQPAWLGTRIATTLVWYALLGPVIHRSAEGAKVTTGGLLIATVSATTAVLIGVALGLSRWPSRPWGRVLLPAIVGAMGAQTAIWVSMRVWTFDMNYEHIRRLDWLIVLCGALLVTLGTVSKPKLPAVRTKRQLVQIVVAIAVVAATLGAIRLTSALWSPAQQMPSVISAEQVTAQSGTDLAFALNAIGPEGARLFDHAAFTVADDTGRQVPASTRIEASETSATQATLDVVLAPDARPMLCTSIQAAKLTVRDQASGLQVQAFVPDGWCAR</sequence>
<protein>
    <recommendedName>
        <fullName evidence="4">Transmembrane protein</fullName>
    </recommendedName>
</protein>
<keyword evidence="1" id="KW-0472">Membrane</keyword>
<feature type="transmembrane region" description="Helical" evidence="1">
    <location>
        <begin position="166"/>
        <end position="185"/>
    </location>
</feature>
<reference evidence="2 3" key="1">
    <citation type="journal article" date="2012" name="J. Bacteriol.">
        <title>Complete Genome Sequence of Mycobacterium vaccae Type Strain ATCC 25954.</title>
        <authorList>
            <person name="Ho Y.S."/>
            <person name="Adroub S.A."/>
            <person name="Abadi M."/>
            <person name="Al Alwan B."/>
            <person name="Alkhateeb R."/>
            <person name="Gao G."/>
            <person name="Ragab A."/>
            <person name="Ali S."/>
            <person name="van Soolingen D."/>
            <person name="Bitter W."/>
            <person name="Pain A."/>
            <person name="Abdallah A.M."/>
        </authorList>
    </citation>
    <scope>NUCLEOTIDE SEQUENCE [LARGE SCALE GENOMIC DNA]</scope>
    <source>
        <strain evidence="2 3">ATCC 25954</strain>
    </source>
</reference>
<organism evidence="2 3">
    <name type="scientific">Mycolicibacterium vaccae ATCC 25954</name>
    <dbReference type="NCBI Taxonomy" id="1194972"/>
    <lineage>
        <taxon>Bacteria</taxon>
        <taxon>Bacillati</taxon>
        <taxon>Actinomycetota</taxon>
        <taxon>Actinomycetes</taxon>
        <taxon>Mycobacteriales</taxon>
        <taxon>Mycobacteriaceae</taxon>
        <taxon>Mycolicibacterium</taxon>
    </lineage>
</organism>
<feature type="transmembrane region" description="Helical" evidence="1">
    <location>
        <begin position="133"/>
        <end position="154"/>
    </location>
</feature>
<dbReference type="Proteomes" id="UP000006072">
    <property type="component" value="Unassembled WGS sequence"/>
</dbReference>
<comment type="caution">
    <text evidence="2">The sequence shown here is derived from an EMBL/GenBank/DDBJ whole genome shotgun (WGS) entry which is preliminary data.</text>
</comment>
<accession>K0V7I0</accession>
<dbReference type="EMBL" id="ALQA01000049">
    <property type="protein sequence ID" value="EJZ06959.1"/>
    <property type="molecule type" value="Genomic_DNA"/>
</dbReference>
<dbReference type="AlphaFoldDB" id="K0V7I0"/>
<name>K0V7I0_MYCVA</name>
<feature type="transmembrane region" description="Helical" evidence="1">
    <location>
        <begin position="100"/>
        <end position="121"/>
    </location>
</feature>
<proteinExistence type="predicted"/>
<dbReference type="HOGENOM" id="CLU_828536_0_0_11"/>
<keyword evidence="3" id="KW-1185">Reference proteome</keyword>
<feature type="transmembrane region" description="Helical" evidence="1">
    <location>
        <begin position="38"/>
        <end position="58"/>
    </location>
</feature>